<evidence type="ECO:0000313" key="2">
    <source>
        <dbReference type="Proteomes" id="UP000051530"/>
    </source>
</evidence>
<organism evidence="1 2">
    <name type="scientific">Pseudoloma neurophilia</name>
    <dbReference type="NCBI Taxonomy" id="146866"/>
    <lineage>
        <taxon>Eukaryota</taxon>
        <taxon>Fungi</taxon>
        <taxon>Fungi incertae sedis</taxon>
        <taxon>Microsporidia</taxon>
        <taxon>Pseudoloma</taxon>
    </lineage>
</organism>
<proteinExistence type="predicted"/>
<feature type="non-terminal residue" evidence="1">
    <location>
        <position position="44"/>
    </location>
</feature>
<reference evidence="1 2" key="1">
    <citation type="submission" date="2015-07" db="EMBL/GenBank/DDBJ databases">
        <title>The genome of Pseudoloma neurophilia, a relevant intracellular parasite of the zebrafish.</title>
        <authorList>
            <person name="Ndikumana S."/>
            <person name="Pelin A."/>
            <person name="Sanders J."/>
            <person name="Corradi N."/>
        </authorList>
    </citation>
    <scope>NUCLEOTIDE SEQUENCE [LARGE SCALE GENOMIC DNA]</scope>
    <source>
        <strain evidence="1 2">MK1</strain>
    </source>
</reference>
<evidence type="ECO:0000313" key="1">
    <source>
        <dbReference type="EMBL" id="KRH94300.1"/>
    </source>
</evidence>
<dbReference type="AlphaFoldDB" id="A0A0R0LYD8"/>
<comment type="caution">
    <text evidence="1">The sequence shown here is derived from an EMBL/GenBank/DDBJ whole genome shotgun (WGS) entry which is preliminary data.</text>
</comment>
<sequence>MTEEVYAPIIDDSFTLEDALNQITKISSSRNKLKRGIKQCAKSL</sequence>
<protein>
    <submittedName>
        <fullName evidence="1">Uncharacterized protein</fullName>
    </submittedName>
</protein>
<dbReference type="Proteomes" id="UP000051530">
    <property type="component" value="Unassembled WGS sequence"/>
</dbReference>
<dbReference type="VEuPathDB" id="MicrosporidiaDB:M153_3060009439"/>
<gene>
    <name evidence="1" type="ORF">M153_3060009439</name>
</gene>
<accession>A0A0R0LYD8</accession>
<keyword evidence="2" id="KW-1185">Reference proteome</keyword>
<dbReference type="EMBL" id="LGUB01000099">
    <property type="protein sequence ID" value="KRH94300.1"/>
    <property type="molecule type" value="Genomic_DNA"/>
</dbReference>
<dbReference type="OrthoDB" id="10249311at2759"/>
<name>A0A0R0LYD8_9MICR</name>